<proteinExistence type="predicted"/>
<sequence>MVPTDPRDLAAHHTRFPVEVDSALRAAGWAPGRWDIRQAESWADALRAHVSPGGHVHAVFPAAVEAWAEFGGLRIVGDGPGRQLGPADLHVDPIHGLHLTRTLADLGRALQTELCPLGAELAPDGTTAQAVLAVDADGRGYALDHTGDWFLGRSVDETLVTLVTGLEPRRLTAEAAG</sequence>
<dbReference type="EMBL" id="BAAAPF010000135">
    <property type="protein sequence ID" value="GAA2131053.1"/>
    <property type="molecule type" value="Genomic_DNA"/>
</dbReference>
<evidence type="ECO:0000313" key="2">
    <source>
        <dbReference type="Proteomes" id="UP001500443"/>
    </source>
</evidence>
<comment type="caution">
    <text evidence="1">The sequence shown here is derived from an EMBL/GenBank/DDBJ whole genome shotgun (WGS) entry which is preliminary data.</text>
</comment>
<gene>
    <name evidence="1" type="ORF">GCM10009802_39170</name>
</gene>
<evidence type="ECO:0000313" key="1">
    <source>
        <dbReference type="EMBL" id="GAA2131053.1"/>
    </source>
</evidence>
<accession>A0ABN2YS41</accession>
<dbReference type="Pfam" id="PF14433">
    <property type="entry name" value="SUKH-3"/>
    <property type="match status" value="1"/>
</dbReference>
<protein>
    <submittedName>
        <fullName evidence="1">SUKH-3 domain-containing protein</fullName>
    </submittedName>
</protein>
<name>A0ABN2YS41_9ACTN</name>
<keyword evidence="2" id="KW-1185">Reference proteome</keyword>
<reference evidence="1 2" key="1">
    <citation type="journal article" date="2019" name="Int. J. Syst. Evol. Microbiol.">
        <title>The Global Catalogue of Microorganisms (GCM) 10K type strain sequencing project: providing services to taxonomists for standard genome sequencing and annotation.</title>
        <authorList>
            <consortium name="The Broad Institute Genomics Platform"/>
            <consortium name="The Broad Institute Genome Sequencing Center for Infectious Disease"/>
            <person name="Wu L."/>
            <person name="Ma J."/>
        </authorList>
    </citation>
    <scope>NUCLEOTIDE SEQUENCE [LARGE SCALE GENOMIC DNA]</scope>
    <source>
        <strain evidence="1 2">JCM 15481</strain>
    </source>
</reference>
<dbReference type="InterPro" id="IPR025850">
    <property type="entry name" value="SUKH-3"/>
</dbReference>
<dbReference type="Proteomes" id="UP001500443">
    <property type="component" value="Unassembled WGS sequence"/>
</dbReference>
<organism evidence="1 2">
    <name type="scientific">Streptomyces synnematoformans</name>
    <dbReference type="NCBI Taxonomy" id="415721"/>
    <lineage>
        <taxon>Bacteria</taxon>
        <taxon>Bacillati</taxon>
        <taxon>Actinomycetota</taxon>
        <taxon>Actinomycetes</taxon>
        <taxon>Kitasatosporales</taxon>
        <taxon>Streptomycetaceae</taxon>
        <taxon>Streptomyces</taxon>
    </lineage>
</organism>
<dbReference type="RefSeq" id="WP_344291301.1">
    <property type="nucleotide sequence ID" value="NZ_BAAAPF010000135.1"/>
</dbReference>